<reference evidence="2 3" key="1">
    <citation type="submission" date="2020-04" db="EMBL/GenBank/DDBJ databases">
        <authorList>
            <person name="De Canck E."/>
        </authorList>
    </citation>
    <scope>NUCLEOTIDE SEQUENCE [LARGE SCALE GENOMIC DNA]</scope>
    <source>
        <strain evidence="2 3">LMG 29542</strain>
    </source>
</reference>
<accession>A0A6J5FBR2</accession>
<dbReference type="AlphaFoldDB" id="A0A6J5FBR2"/>
<name>A0A6J5FBR2_9BURK</name>
<dbReference type="Proteomes" id="UP000494363">
    <property type="component" value="Unassembled WGS sequence"/>
</dbReference>
<feature type="region of interest" description="Disordered" evidence="1">
    <location>
        <begin position="51"/>
        <end position="75"/>
    </location>
</feature>
<keyword evidence="3" id="KW-1185">Reference proteome</keyword>
<evidence type="ECO:0000313" key="2">
    <source>
        <dbReference type="EMBL" id="CAB3774655.1"/>
    </source>
</evidence>
<evidence type="ECO:0000313" key="3">
    <source>
        <dbReference type="Proteomes" id="UP000494363"/>
    </source>
</evidence>
<feature type="compositionally biased region" description="Low complexity" evidence="1">
    <location>
        <begin position="10"/>
        <end position="20"/>
    </location>
</feature>
<sequence length="227" mass="22958">MTTSARSINSSPASPVDPAPAAGPVSFGELYNSTSTNVYLNLVQQMQSFSDPLSSSLNTTTTAPGSNYTTGGGDGIGSANINPSVSDPLSFFLNGTTTPAPGSNYATGGGGGIGSANINSSLSGKGQQLHPVKLAMFGNVSMGGNQFKLQNPGLQLQADGQGTLYDEDGKSVGRLNADGSALFIIDQPGGKSKTMYVPAGQLDVLPGDQNDPVYSTTADLAKITANS</sequence>
<gene>
    <name evidence="2" type="ORF">LMG29542_08033</name>
</gene>
<evidence type="ECO:0008006" key="4">
    <source>
        <dbReference type="Google" id="ProtNLM"/>
    </source>
</evidence>
<evidence type="ECO:0000256" key="1">
    <source>
        <dbReference type="SAM" id="MobiDB-lite"/>
    </source>
</evidence>
<organism evidence="2 3">
    <name type="scientific">Paraburkholderia humisilvae</name>
    <dbReference type="NCBI Taxonomy" id="627669"/>
    <lineage>
        <taxon>Bacteria</taxon>
        <taxon>Pseudomonadati</taxon>
        <taxon>Pseudomonadota</taxon>
        <taxon>Betaproteobacteria</taxon>
        <taxon>Burkholderiales</taxon>
        <taxon>Burkholderiaceae</taxon>
        <taxon>Paraburkholderia</taxon>
    </lineage>
</organism>
<feature type="compositionally biased region" description="Polar residues" evidence="1">
    <location>
        <begin position="51"/>
        <end position="69"/>
    </location>
</feature>
<protein>
    <recommendedName>
        <fullName evidence="4">DUF1521 domain-containing protein</fullName>
    </recommendedName>
</protein>
<dbReference type="EMBL" id="CADIKH010000146">
    <property type="protein sequence ID" value="CAB3774655.1"/>
    <property type="molecule type" value="Genomic_DNA"/>
</dbReference>
<proteinExistence type="predicted"/>
<feature type="region of interest" description="Disordered" evidence="1">
    <location>
        <begin position="1"/>
        <end position="20"/>
    </location>
</feature>